<keyword evidence="1" id="KW-0732">Signal</keyword>
<dbReference type="RefSeq" id="WP_162348307.1">
    <property type="nucleotide sequence ID" value="NZ_QOVG01000001.1"/>
</dbReference>
<dbReference type="EMBL" id="QOVG01000001">
    <property type="protein sequence ID" value="NDK37780.1"/>
    <property type="molecule type" value="Genomic_DNA"/>
</dbReference>
<feature type="signal peptide" evidence="1">
    <location>
        <begin position="1"/>
        <end position="20"/>
    </location>
</feature>
<comment type="caution">
    <text evidence="2">The sequence shown here is derived from an EMBL/GenBank/DDBJ whole genome shotgun (WGS) entry which is preliminary data.</text>
</comment>
<evidence type="ECO:0000313" key="3">
    <source>
        <dbReference type="Proteomes" id="UP001429354"/>
    </source>
</evidence>
<name>A0ABX0AB47_9GAMM</name>
<reference evidence="2 3" key="1">
    <citation type="submission" date="2018-07" db="EMBL/GenBank/DDBJ databases">
        <title>Whole genome Sequencing of Pseudoxanthomonas gei KCTC 32298 (T).</title>
        <authorList>
            <person name="Kumar S."/>
            <person name="Bansal K."/>
            <person name="Kaur A."/>
            <person name="Patil P."/>
            <person name="Sharma S."/>
            <person name="Patil P.B."/>
        </authorList>
    </citation>
    <scope>NUCLEOTIDE SEQUENCE [LARGE SCALE GENOMIC DNA]</scope>
    <source>
        <strain evidence="2 3">KCTC 32298</strain>
    </source>
</reference>
<gene>
    <name evidence="2" type="ORF">DT603_02875</name>
</gene>
<keyword evidence="3" id="KW-1185">Reference proteome</keyword>
<evidence type="ECO:0000256" key="1">
    <source>
        <dbReference type="SAM" id="SignalP"/>
    </source>
</evidence>
<organism evidence="2 3">
    <name type="scientific">Pseudoxanthomonas gei</name>
    <dbReference type="NCBI Taxonomy" id="1383030"/>
    <lineage>
        <taxon>Bacteria</taxon>
        <taxon>Pseudomonadati</taxon>
        <taxon>Pseudomonadota</taxon>
        <taxon>Gammaproteobacteria</taxon>
        <taxon>Lysobacterales</taxon>
        <taxon>Lysobacteraceae</taxon>
        <taxon>Pseudoxanthomonas</taxon>
    </lineage>
</organism>
<proteinExistence type="predicted"/>
<sequence length="154" mass="16293">MIKSLYLLAALLGLPAAALAQQAPSRCPPLPASSGLQWTEKVGNGFLACKALSADNRQSLNVMLTSRDPDLHLSRSQRAEAGRFSGESLHWYVPELAGSQDAAASRRITVVKLGKDQYAQVWVDAASAEDLARLQTLAGQLDASAGASYLVSGQ</sequence>
<dbReference type="Proteomes" id="UP001429354">
    <property type="component" value="Unassembled WGS sequence"/>
</dbReference>
<accession>A0ABX0AB47</accession>
<evidence type="ECO:0008006" key="4">
    <source>
        <dbReference type="Google" id="ProtNLM"/>
    </source>
</evidence>
<feature type="chain" id="PRO_5045735277" description="Secreted protein" evidence="1">
    <location>
        <begin position="21"/>
        <end position="154"/>
    </location>
</feature>
<protein>
    <recommendedName>
        <fullName evidence="4">Secreted protein</fullName>
    </recommendedName>
</protein>
<evidence type="ECO:0000313" key="2">
    <source>
        <dbReference type="EMBL" id="NDK37780.1"/>
    </source>
</evidence>